<proteinExistence type="predicted"/>
<name>A0A183IN03_9BILA</name>
<dbReference type="EMBL" id="UZAM01008688">
    <property type="protein sequence ID" value="VDP05979.1"/>
    <property type="molecule type" value="Genomic_DNA"/>
</dbReference>
<evidence type="ECO:0000313" key="6">
    <source>
        <dbReference type="WBParaSite" id="SBAD_0000520401-mRNA-1"/>
    </source>
</evidence>
<evidence type="ECO:0000256" key="2">
    <source>
        <dbReference type="ARBA" id="ARBA00022525"/>
    </source>
</evidence>
<dbReference type="PROSITE" id="PS00256">
    <property type="entry name" value="AKH"/>
    <property type="match status" value="1"/>
</dbReference>
<dbReference type="GO" id="GO:0005179">
    <property type="term" value="F:hormone activity"/>
    <property type="evidence" value="ECO:0007669"/>
    <property type="project" value="InterPro"/>
</dbReference>
<reference evidence="4 5" key="2">
    <citation type="submission" date="2018-11" db="EMBL/GenBank/DDBJ databases">
        <authorList>
            <consortium name="Pathogen Informatics"/>
        </authorList>
    </citation>
    <scope>NUCLEOTIDE SEQUENCE [LARGE SCALE GENOMIC DNA]</scope>
</reference>
<evidence type="ECO:0000313" key="4">
    <source>
        <dbReference type="EMBL" id="VDP05979.1"/>
    </source>
</evidence>
<accession>A0A183IN03</accession>
<feature type="chain" id="PRO_5043140096" evidence="3">
    <location>
        <begin position="25"/>
        <end position="84"/>
    </location>
</feature>
<evidence type="ECO:0000256" key="1">
    <source>
        <dbReference type="ARBA" id="ARBA00004613"/>
    </source>
</evidence>
<feature type="signal peptide" evidence="3">
    <location>
        <begin position="1"/>
        <end position="24"/>
    </location>
</feature>
<keyword evidence="3" id="KW-0732">Signal</keyword>
<dbReference type="InterPro" id="IPR002047">
    <property type="entry name" value="Adipokinetic_hormone_CS"/>
</dbReference>
<dbReference type="GO" id="GO:0005576">
    <property type="term" value="C:extracellular region"/>
    <property type="evidence" value="ECO:0007669"/>
    <property type="project" value="UniProtKB-SubCell"/>
</dbReference>
<sequence length="84" mass="9773">MSPIAVPALKFVLVFAILVSQGFCQLTFSQGWGKRKDPRMNEAASCVAFYRTSLSTMYSYFLSTYTKYRECLQDIEDVEKYEFR</sequence>
<dbReference type="WBParaSite" id="SBAD_0000520401-mRNA-1">
    <property type="protein sequence ID" value="SBAD_0000520401-mRNA-1"/>
    <property type="gene ID" value="SBAD_0000520401"/>
</dbReference>
<dbReference type="Proteomes" id="UP000270296">
    <property type="component" value="Unassembled WGS sequence"/>
</dbReference>
<reference evidence="6" key="1">
    <citation type="submission" date="2016-06" db="UniProtKB">
        <authorList>
            <consortium name="WormBaseParasite"/>
        </authorList>
    </citation>
    <scope>IDENTIFICATION</scope>
</reference>
<protein>
    <submittedName>
        <fullName evidence="6">Adipokinetic hormone 1</fullName>
    </submittedName>
</protein>
<gene>
    <name evidence="4" type="ORF">SBAD_LOCUS4999</name>
</gene>
<keyword evidence="5" id="KW-1185">Reference proteome</keyword>
<comment type="subcellular location">
    <subcellularLocation>
        <location evidence="1">Secreted</location>
    </subcellularLocation>
</comment>
<evidence type="ECO:0000313" key="5">
    <source>
        <dbReference type="Proteomes" id="UP000270296"/>
    </source>
</evidence>
<dbReference type="AlphaFoldDB" id="A0A183IN03"/>
<organism evidence="6">
    <name type="scientific">Soboliphyme baturini</name>
    <dbReference type="NCBI Taxonomy" id="241478"/>
    <lineage>
        <taxon>Eukaryota</taxon>
        <taxon>Metazoa</taxon>
        <taxon>Ecdysozoa</taxon>
        <taxon>Nematoda</taxon>
        <taxon>Enoplea</taxon>
        <taxon>Dorylaimia</taxon>
        <taxon>Dioctophymatida</taxon>
        <taxon>Dioctophymatoidea</taxon>
        <taxon>Soboliphymatidae</taxon>
        <taxon>Soboliphyme</taxon>
    </lineage>
</organism>
<keyword evidence="2" id="KW-0964">Secreted</keyword>
<evidence type="ECO:0000256" key="3">
    <source>
        <dbReference type="SAM" id="SignalP"/>
    </source>
</evidence>